<feature type="transmembrane region" description="Helical" evidence="6">
    <location>
        <begin position="7"/>
        <end position="29"/>
    </location>
</feature>
<evidence type="ECO:0000256" key="6">
    <source>
        <dbReference type="SAM" id="Phobius"/>
    </source>
</evidence>
<feature type="transmembrane region" description="Helical" evidence="6">
    <location>
        <begin position="271"/>
        <end position="290"/>
    </location>
</feature>
<evidence type="ECO:0000256" key="3">
    <source>
        <dbReference type="ARBA" id="ARBA00022692"/>
    </source>
</evidence>
<feature type="transmembrane region" description="Helical" evidence="6">
    <location>
        <begin position="61"/>
        <end position="83"/>
    </location>
</feature>
<sequence>MEIFLRLLISILEEGLIYGIMALGVYITYRVLNFPDLSVDGTFPLGACVTGALIASGAHPVAALCASFGCGLLAGLVTGLLHVRLKITDLLSGILVMTGLWSVNLVVLGGKSVLPFYNAPTIFNSGLAALLPEALYRRRVLILLALVVLIVKLAVDAYFRTKNGLLLRATGDNACFVSSLAIDPGRMKVLGLMLGNGLAALSGSVLAQQAESANVSSGTGMVVMGLASVIIGGSLFGRMKFLRPTTAVLLGSIVYKACLVLAMQLGLPTNYLKLLMSAIFVVALVAGRFTEGRKTHA</sequence>
<dbReference type="AlphaFoldDB" id="A0A9D1IDC7"/>
<feature type="transmembrane region" description="Helical" evidence="6">
    <location>
        <begin position="90"/>
        <end position="110"/>
    </location>
</feature>
<keyword evidence="5 6" id="KW-0472">Membrane</keyword>
<accession>A0A9D1IDC7</accession>
<reference evidence="7" key="2">
    <citation type="journal article" date="2021" name="PeerJ">
        <title>Extensive microbial diversity within the chicken gut microbiome revealed by metagenomics and culture.</title>
        <authorList>
            <person name="Gilroy R."/>
            <person name="Ravi A."/>
            <person name="Getino M."/>
            <person name="Pursley I."/>
            <person name="Horton D.L."/>
            <person name="Alikhan N.F."/>
            <person name="Baker D."/>
            <person name="Gharbi K."/>
            <person name="Hall N."/>
            <person name="Watson M."/>
            <person name="Adriaenssens E.M."/>
            <person name="Foster-Nyarko E."/>
            <person name="Jarju S."/>
            <person name="Secka A."/>
            <person name="Antonio M."/>
            <person name="Oren A."/>
            <person name="Chaudhuri R.R."/>
            <person name="La Ragione R."/>
            <person name="Hildebrand F."/>
            <person name="Pallen M.J."/>
        </authorList>
    </citation>
    <scope>NUCLEOTIDE SEQUENCE</scope>
    <source>
        <strain evidence="7">ChiHcec3-11533</strain>
    </source>
</reference>
<gene>
    <name evidence="7" type="ORF">IAB02_09955</name>
</gene>
<dbReference type="GO" id="GO:0005886">
    <property type="term" value="C:plasma membrane"/>
    <property type="evidence" value="ECO:0007669"/>
    <property type="project" value="UniProtKB-SubCell"/>
</dbReference>
<name>A0A9D1IDC7_9FIRM</name>
<dbReference type="CDD" id="cd06574">
    <property type="entry name" value="TM_PBP1_branched-chain-AA_like"/>
    <property type="match status" value="1"/>
</dbReference>
<evidence type="ECO:0000256" key="4">
    <source>
        <dbReference type="ARBA" id="ARBA00022989"/>
    </source>
</evidence>
<dbReference type="PANTHER" id="PTHR32196:SF69">
    <property type="entry name" value="BRANCHED-CHAIN AMINO ACID TRANSPORT SYSTEM, PERMEASE PROTEIN"/>
    <property type="match status" value="1"/>
</dbReference>
<feature type="transmembrane region" description="Helical" evidence="6">
    <location>
        <begin position="140"/>
        <end position="159"/>
    </location>
</feature>
<evidence type="ECO:0000256" key="2">
    <source>
        <dbReference type="ARBA" id="ARBA00022475"/>
    </source>
</evidence>
<dbReference type="EMBL" id="DVMU01000210">
    <property type="protein sequence ID" value="HIU34875.1"/>
    <property type="molecule type" value="Genomic_DNA"/>
</dbReference>
<keyword evidence="3 6" id="KW-0812">Transmembrane</keyword>
<proteinExistence type="predicted"/>
<dbReference type="PANTHER" id="PTHR32196">
    <property type="entry name" value="ABC TRANSPORTER PERMEASE PROTEIN YPHD-RELATED-RELATED"/>
    <property type="match status" value="1"/>
</dbReference>
<feature type="transmembrane region" description="Helical" evidence="6">
    <location>
        <begin position="219"/>
        <end position="236"/>
    </location>
</feature>
<organism evidence="7 8">
    <name type="scientific">Candidatus Pullichristensenella excrementigallinarum</name>
    <dbReference type="NCBI Taxonomy" id="2840907"/>
    <lineage>
        <taxon>Bacteria</taxon>
        <taxon>Bacillati</taxon>
        <taxon>Bacillota</taxon>
        <taxon>Clostridia</taxon>
        <taxon>Candidatus Pullichristensenella</taxon>
    </lineage>
</organism>
<feature type="transmembrane region" description="Helical" evidence="6">
    <location>
        <begin position="248"/>
        <end position="265"/>
    </location>
</feature>
<comment type="subcellular location">
    <subcellularLocation>
        <location evidence="1">Cell membrane</location>
        <topology evidence="1">Multi-pass membrane protein</topology>
    </subcellularLocation>
</comment>
<keyword evidence="2" id="KW-1003">Cell membrane</keyword>
<evidence type="ECO:0000313" key="7">
    <source>
        <dbReference type="EMBL" id="HIU34875.1"/>
    </source>
</evidence>
<dbReference type="Pfam" id="PF02653">
    <property type="entry name" value="BPD_transp_2"/>
    <property type="match status" value="1"/>
</dbReference>
<protein>
    <submittedName>
        <fullName evidence="7">ABC transporter permease</fullName>
    </submittedName>
</protein>
<evidence type="ECO:0000256" key="5">
    <source>
        <dbReference type="ARBA" id="ARBA00023136"/>
    </source>
</evidence>
<keyword evidence="4 6" id="KW-1133">Transmembrane helix</keyword>
<dbReference type="GO" id="GO:0022857">
    <property type="term" value="F:transmembrane transporter activity"/>
    <property type="evidence" value="ECO:0007669"/>
    <property type="project" value="InterPro"/>
</dbReference>
<evidence type="ECO:0000256" key="1">
    <source>
        <dbReference type="ARBA" id="ARBA00004651"/>
    </source>
</evidence>
<dbReference type="Proteomes" id="UP000824072">
    <property type="component" value="Unassembled WGS sequence"/>
</dbReference>
<dbReference type="InterPro" id="IPR001851">
    <property type="entry name" value="ABC_transp_permease"/>
</dbReference>
<evidence type="ECO:0000313" key="8">
    <source>
        <dbReference type="Proteomes" id="UP000824072"/>
    </source>
</evidence>
<comment type="caution">
    <text evidence="7">The sequence shown here is derived from an EMBL/GenBank/DDBJ whole genome shotgun (WGS) entry which is preliminary data.</text>
</comment>
<reference evidence="7" key="1">
    <citation type="submission" date="2020-10" db="EMBL/GenBank/DDBJ databases">
        <authorList>
            <person name="Gilroy R."/>
        </authorList>
    </citation>
    <scope>NUCLEOTIDE SEQUENCE</scope>
    <source>
        <strain evidence="7">ChiHcec3-11533</strain>
    </source>
</reference>